<dbReference type="HOGENOM" id="CLU_001570_15_0_5"/>
<dbReference type="GO" id="GO:0016705">
    <property type="term" value="F:oxidoreductase activity, acting on paired donors, with incorporation or reduction of molecular oxygen"/>
    <property type="evidence" value="ECO:0007669"/>
    <property type="project" value="InterPro"/>
</dbReference>
<evidence type="ECO:0000313" key="11">
    <source>
        <dbReference type="Proteomes" id="UP000007029"/>
    </source>
</evidence>
<evidence type="ECO:0000256" key="6">
    <source>
        <dbReference type="ARBA" id="ARBA00023004"/>
    </source>
</evidence>
<evidence type="ECO:0000256" key="3">
    <source>
        <dbReference type="ARBA" id="ARBA00022617"/>
    </source>
</evidence>
<dbReference type="GO" id="GO:0020037">
    <property type="term" value="F:heme binding"/>
    <property type="evidence" value="ECO:0007669"/>
    <property type="project" value="InterPro"/>
</dbReference>
<dbReference type="PROSITE" id="PS00086">
    <property type="entry name" value="CYTOCHROME_P450"/>
    <property type="match status" value="1"/>
</dbReference>
<dbReference type="InterPro" id="IPR036396">
    <property type="entry name" value="Cyt_P450_sf"/>
</dbReference>
<evidence type="ECO:0000256" key="4">
    <source>
        <dbReference type="ARBA" id="ARBA00022723"/>
    </source>
</evidence>
<gene>
    <name evidence="10" type="ordered locus">RD1_3506</name>
</gene>
<dbReference type="SUPFAM" id="SSF48264">
    <property type="entry name" value="Cytochrome P450"/>
    <property type="match status" value="1"/>
</dbReference>
<keyword evidence="11" id="KW-1185">Reference proteome</keyword>
<comment type="cofactor">
    <cofactor evidence="1 8">
        <name>heme</name>
        <dbReference type="ChEBI" id="CHEBI:30413"/>
    </cofactor>
</comment>
<keyword evidence="7 9" id="KW-0503">Monooxygenase</keyword>
<dbReference type="Gene3D" id="1.10.630.10">
    <property type="entry name" value="Cytochrome P450"/>
    <property type="match status" value="1"/>
</dbReference>
<evidence type="ECO:0000256" key="9">
    <source>
        <dbReference type="RuleBase" id="RU000461"/>
    </source>
</evidence>
<evidence type="ECO:0000256" key="5">
    <source>
        <dbReference type="ARBA" id="ARBA00023002"/>
    </source>
</evidence>
<evidence type="ECO:0000256" key="8">
    <source>
        <dbReference type="PIRSR" id="PIRSR602403-1"/>
    </source>
</evidence>
<sequence length="451" mass="51051">MPPLRPFKARSNMPTRAALSHIPGPPTPPLIGHTLKIARDSYGTQQDYIKRYGPVYKTKMLGVWRVNLCGPDALQHVLLDKDKIFSSTGGWDALRRIYPGGLILQDFDKHRQDRRILTAAFRASAIRDYRMRMGEIMLDLLQHWPKDAPFDFYEAIKDLTLRMGGAVFMGLPLDGDLAKQINRAITDEIRASVTPIRTAIPFTPMWRGIRGRDFLRETFRKMIPERRARGGDDFFSQMCMAKDEDGKGWSEDEILNHFNLLIMAAHDTTATSLTVIMAALGTHGDWQQRLIDEVDGLGDGDLDEEALGQMKETDKVFREALRLVPPVPFIPRMATRDFHWHGYDIPAGTSLALNPGVTMLSPELFSNPTQFDPDRFAPDRAEDRIHRFAWTPFGGGAHKCIGMHFATMQVKLFIATLLRQRRIELPGGAPEWHRMPIPKPKGGLPVLLPAR</sequence>
<dbReference type="EC" id="1.14.-.-" evidence="10"/>
<accession>Q162V4</accession>
<dbReference type="AlphaFoldDB" id="Q162V4"/>
<dbReference type="Pfam" id="PF00067">
    <property type="entry name" value="p450"/>
    <property type="match status" value="1"/>
</dbReference>
<protein>
    <submittedName>
        <fullName evidence="10">Cytochrome P450 family protein, putative</fullName>
        <ecNumber evidence="10">1.14.-.-</ecNumber>
    </submittedName>
</protein>
<organism evidence="10 11">
    <name type="scientific">Roseobacter denitrificans (strain ATCC 33942 / OCh 114)</name>
    <name type="common">Erythrobacter sp. (strain OCh 114)</name>
    <name type="synonym">Roseobacter denitrificans</name>
    <dbReference type="NCBI Taxonomy" id="375451"/>
    <lineage>
        <taxon>Bacteria</taxon>
        <taxon>Pseudomonadati</taxon>
        <taxon>Pseudomonadota</taxon>
        <taxon>Alphaproteobacteria</taxon>
        <taxon>Rhodobacterales</taxon>
        <taxon>Roseobacteraceae</taxon>
        <taxon>Roseobacter</taxon>
    </lineage>
</organism>
<dbReference type="InterPro" id="IPR002403">
    <property type="entry name" value="Cyt_P450_E_grp-IV"/>
</dbReference>
<proteinExistence type="inferred from homology"/>
<dbReference type="PANTHER" id="PTHR24286">
    <property type="entry name" value="CYTOCHROME P450 26"/>
    <property type="match status" value="1"/>
</dbReference>
<comment type="similarity">
    <text evidence="2 9">Belongs to the cytochrome P450 family.</text>
</comment>
<reference evidence="10 11" key="1">
    <citation type="journal article" date="2007" name="J. Bacteriol.">
        <title>The complete genome sequence of Roseobacter denitrificans reveals a mixotrophic rather than photosynthetic metabolism.</title>
        <authorList>
            <person name="Swingley W.D."/>
            <person name="Sadekar S."/>
            <person name="Mastrian S.D."/>
            <person name="Matthies H.J."/>
            <person name="Hao J."/>
            <person name="Ramos H."/>
            <person name="Acharya C.R."/>
            <person name="Conrad A.L."/>
            <person name="Taylor H.L."/>
            <person name="Dejesa L.C."/>
            <person name="Shah M.K."/>
            <person name="O'huallachain M.E."/>
            <person name="Lince M.T."/>
            <person name="Blankenship R.E."/>
            <person name="Beatty J.T."/>
            <person name="Touchman J.W."/>
        </authorList>
    </citation>
    <scope>NUCLEOTIDE SEQUENCE [LARGE SCALE GENOMIC DNA]</scope>
    <source>
        <strain evidence="11">ATCC 33942 / OCh 114</strain>
    </source>
</reference>
<dbReference type="PRINTS" id="PR00385">
    <property type="entry name" value="P450"/>
</dbReference>
<dbReference type="Proteomes" id="UP000007029">
    <property type="component" value="Chromosome"/>
</dbReference>
<dbReference type="InterPro" id="IPR001128">
    <property type="entry name" value="Cyt_P450"/>
</dbReference>
<dbReference type="CDD" id="cd11045">
    <property type="entry name" value="CYP136-like"/>
    <property type="match status" value="1"/>
</dbReference>
<name>Q162V4_ROSDO</name>
<keyword evidence="3 8" id="KW-0349">Heme</keyword>
<keyword evidence="6 8" id="KW-0408">Iron</keyword>
<feature type="binding site" description="axial binding residue" evidence="8">
    <location>
        <position position="400"/>
    </location>
    <ligand>
        <name>heme</name>
        <dbReference type="ChEBI" id="CHEBI:30413"/>
    </ligand>
    <ligandPart>
        <name>Fe</name>
        <dbReference type="ChEBI" id="CHEBI:18248"/>
    </ligandPart>
</feature>
<dbReference type="STRING" id="375451.RD1_3506"/>
<dbReference type="GO" id="GO:0004497">
    <property type="term" value="F:monooxygenase activity"/>
    <property type="evidence" value="ECO:0007669"/>
    <property type="project" value="UniProtKB-KW"/>
</dbReference>
<evidence type="ECO:0000256" key="2">
    <source>
        <dbReference type="ARBA" id="ARBA00010617"/>
    </source>
</evidence>
<dbReference type="EMBL" id="CP000362">
    <property type="protein sequence ID" value="ABG32989.1"/>
    <property type="molecule type" value="Genomic_DNA"/>
</dbReference>
<evidence type="ECO:0000256" key="7">
    <source>
        <dbReference type="ARBA" id="ARBA00023033"/>
    </source>
</evidence>
<dbReference type="GO" id="GO:0016125">
    <property type="term" value="P:sterol metabolic process"/>
    <property type="evidence" value="ECO:0007669"/>
    <property type="project" value="TreeGrafter"/>
</dbReference>
<dbReference type="PANTHER" id="PTHR24286:SF24">
    <property type="entry name" value="LANOSTEROL 14-ALPHA DEMETHYLASE"/>
    <property type="match status" value="1"/>
</dbReference>
<dbReference type="KEGG" id="rde:RD1_3506"/>
<dbReference type="GO" id="GO:0005506">
    <property type="term" value="F:iron ion binding"/>
    <property type="evidence" value="ECO:0007669"/>
    <property type="project" value="InterPro"/>
</dbReference>
<dbReference type="PRINTS" id="PR00465">
    <property type="entry name" value="EP450IV"/>
</dbReference>
<keyword evidence="5 9" id="KW-0560">Oxidoreductase</keyword>
<keyword evidence="4 8" id="KW-0479">Metal-binding</keyword>
<dbReference type="InterPro" id="IPR017972">
    <property type="entry name" value="Cyt_P450_CS"/>
</dbReference>
<dbReference type="eggNOG" id="COG2124">
    <property type="taxonomic scope" value="Bacteria"/>
</dbReference>
<evidence type="ECO:0000313" key="10">
    <source>
        <dbReference type="EMBL" id="ABG32989.1"/>
    </source>
</evidence>
<evidence type="ECO:0000256" key="1">
    <source>
        <dbReference type="ARBA" id="ARBA00001971"/>
    </source>
</evidence>